<accession>A0ABT5N8C1</accession>
<dbReference type="InterPro" id="IPR006530">
    <property type="entry name" value="YD"/>
</dbReference>
<dbReference type="Gene3D" id="2.180.10.10">
    <property type="entry name" value="RHS repeat-associated core"/>
    <property type="match status" value="2"/>
</dbReference>
<reference evidence="6" key="1">
    <citation type="submission" date="2022-05" db="EMBL/GenBank/DDBJ databases">
        <title>Novel Pseudomonas spp. Isolated from a Rainbow Trout Aquaculture Facility.</title>
        <authorList>
            <person name="Testerman T."/>
            <person name="Graf J."/>
        </authorList>
    </citation>
    <scope>NUCLEOTIDE SEQUENCE</scope>
    <source>
        <strain evidence="6">ID1050</strain>
    </source>
</reference>
<dbReference type="PANTHER" id="PTHR32305:SF15">
    <property type="entry name" value="PROTEIN RHSA-RELATED"/>
    <property type="match status" value="1"/>
</dbReference>
<dbReference type="Pfam" id="PF14412">
    <property type="entry name" value="AHH"/>
    <property type="match status" value="1"/>
</dbReference>
<feature type="region of interest" description="Disordered" evidence="2">
    <location>
        <begin position="1010"/>
        <end position="1043"/>
    </location>
</feature>
<dbReference type="RefSeq" id="WP_273867462.1">
    <property type="nucleotide sequence ID" value="NZ_JAMDHD010000002.1"/>
</dbReference>
<dbReference type="Pfam" id="PF25023">
    <property type="entry name" value="TEN_YD-shell"/>
    <property type="match status" value="1"/>
</dbReference>
<sequence>MSDALWAARMGDAMDHTSMMADILGGVLEVAANIAITALATAAVVAATGITVVTGGLGCFLLGAVVGVVVGLAMSKSGADKGLSNLCEGIGNALFPPTVQANILTGSFDTFTNNIPSARAAGAVVSHVAPAGTELEMQAPEEAPEAEASYLDMAGEFFSQMWRPTVASPAPGTETKPEDLVLCMKHPPMPPQFMAEGSAKVTINGQPAVRSGDRSTCDAKVVSSGLISSDVTIGGGSVVVREIRSGKTPGVGLAVTVLLMLKGGKGKFFSKLPCMLVGGAVSMAVSSAMGAAANAAMGSSNPVHAATGAKVLGGDDELDFVLPGLLPIDWQRVYNSRDERRGSLFGAGWSVPYEVCVEIQPHPEGGDTLVYTDEQGRPIDMGTIPLGGAVFSAGEGLAVRRHRDGPLLIESDDGVYRLFEATPANPSRLRLSQLGDRNDNRIHLDYDDAGCLVRLRDTFDLVQVELIRDQGHLTHIERLYPDQRREVLVSYDYDAADNLTQVRDATGQVQRRFAYDSGRRMVEHQLPTGLRCFYDWALIEGLEWRVVRHWTDEGDTYQFDYDLQAGTTRITDGLQRVSIRHWNTQHQIIQYSDNLGQTWLFEWNDERQLLNATDPQGGRYAYSYDESGNLIGETDPLGRSDSTLWLEHWALPLVETDAAGNSWRYRYDQRGNCTAETDPLGYITRYRYDAHGQVVEIIDATGKSKKLRWNPFGQLVEHIDCSGYPTRFSYDERGYLQVITDALGERTQFSYDAQGRLLSSQLPDGRTEQYQRDASGQLVGYTDPAGHTTLYQNNRRGQVRQRTDAHGRQVQFGYDSYGRLQALVNENGESYRFAWDAGDRLTEQQDLDGSAKRYDYDLLDNITAVTAIPAPYGSGLAVVPETLPAPIVHRLERDAVGRLVAKTTDDGRTDYSYDAVDQLTAVTFTDLQGKTQALAFAYDAVGQLLAEQSASGNLQHHYDELGNLIQTQLPDGRWLNRLYYGSGHLHQINLDGQVISDFERDRLHREVLRTQGQLSTRSEYDRSGRLRSRQRRLNSQPSLMPASAQKQFEYDPADNLVGKLDQQPAAQHRQLLHYDATGRIIASQDSLHGQRETFAYDAAANLLDGPQAGAGLVMHNKLLTYQDKRYRYDAFGRMIEKRSAKRGVQRFTYDAESRLVEVRNENGSVVRMAYDPLGRRVEKTEHGSDGYPLGETRFMWDGLRLLQEHKHSQSSLYVYEDEGYQPLARVDGAGPLQKIRYYHNDLNGLPEQLTETDGHSVWQATYRVWGNTLEEVREPYYIEEQNLRFQGQYLDRETGLHFNTFRFYDPDVGRFTTPDPIGLLGGFNLYQYTPNPLTWMDPLGLSCSSDAKKLGGRLGKAPSKDYRAHHIVMSNSNDVRMRWLRRRMDRLGIDINQKENGIWLPVNSKSRLPNTKATAHAGEGVHGNAYKKHVWETLKGAKTKSEFEQGLKTLNLELSGGKTFPLAK</sequence>
<dbReference type="InterPro" id="IPR045351">
    <property type="entry name" value="DUF6531"/>
</dbReference>
<proteinExistence type="predicted"/>
<evidence type="ECO:0000256" key="1">
    <source>
        <dbReference type="ARBA" id="ARBA00022737"/>
    </source>
</evidence>
<dbReference type="EMBL" id="JAMDHD010000002">
    <property type="protein sequence ID" value="MDD0983603.1"/>
    <property type="molecule type" value="Genomic_DNA"/>
</dbReference>
<dbReference type="Pfam" id="PF20148">
    <property type="entry name" value="DUF6531"/>
    <property type="match status" value="1"/>
</dbReference>
<feature type="transmembrane region" description="Helical" evidence="3">
    <location>
        <begin position="21"/>
        <end position="46"/>
    </location>
</feature>
<keyword evidence="3" id="KW-0472">Membrane</keyword>
<dbReference type="NCBIfam" id="TIGR03696">
    <property type="entry name" value="Rhs_assc_core"/>
    <property type="match status" value="1"/>
</dbReference>
<dbReference type="InterPro" id="IPR032871">
    <property type="entry name" value="AHH_dom_containing"/>
</dbReference>
<protein>
    <submittedName>
        <fullName evidence="6">DUF6531 domain-containing protein</fullName>
    </submittedName>
</protein>
<feature type="transmembrane region" description="Helical" evidence="3">
    <location>
        <begin position="52"/>
        <end position="74"/>
    </location>
</feature>
<dbReference type="Pfam" id="PF05488">
    <property type="entry name" value="PAAR_motif"/>
    <property type="match status" value="1"/>
</dbReference>
<evidence type="ECO:0000313" key="7">
    <source>
        <dbReference type="Proteomes" id="UP001148189"/>
    </source>
</evidence>
<dbReference type="NCBIfam" id="TIGR01643">
    <property type="entry name" value="YD_repeat_2x"/>
    <property type="match status" value="13"/>
</dbReference>
<dbReference type="Proteomes" id="UP001148189">
    <property type="component" value="Unassembled WGS sequence"/>
</dbReference>
<evidence type="ECO:0000313" key="6">
    <source>
        <dbReference type="EMBL" id="MDD0983603.1"/>
    </source>
</evidence>
<keyword evidence="1" id="KW-0677">Repeat</keyword>
<dbReference type="InterPro" id="IPR056823">
    <property type="entry name" value="TEN-like_YD-shell"/>
</dbReference>
<feature type="domain" description="Teneurin-like YD-shell" evidence="5">
    <location>
        <begin position="892"/>
        <end position="1315"/>
    </location>
</feature>
<gene>
    <name evidence="6" type="ORF">M5G21_01300</name>
</gene>
<dbReference type="InterPro" id="IPR050708">
    <property type="entry name" value="T6SS_VgrG/RHS"/>
</dbReference>
<keyword evidence="7" id="KW-1185">Reference proteome</keyword>
<comment type="caution">
    <text evidence="6">The sequence shown here is derived from an EMBL/GenBank/DDBJ whole genome shotgun (WGS) entry which is preliminary data.</text>
</comment>
<dbReference type="InterPro" id="IPR031325">
    <property type="entry name" value="RHS_repeat"/>
</dbReference>
<feature type="domain" description="DUF6531" evidence="4">
    <location>
        <begin position="301"/>
        <end position="379"/>
    </location>
</feature>
<dbReference type="PANTHER" id="PTHR32305">
    <property type="match status" value="1"/>
</dbReference>
<dbReference type="PRINTS" id="PR00394">
    <property type="entry name" value="RHSPROTEIN"/>
</dbReference>
<dbReference type="InterPro" id="IPR022385">
    <property type="entry name" value="Rhs_assc_core"/>
</dbReference>
<dbReference type="CDD" id="cd14742">
    <property type="entry name" value="PAAR_RHS"/>
    <property type="match status" value="1"/>
</dbReference>
<evidence type="ECO:0000256" key="2">
    <source>
        <dbReference type="SAM" id="MobiDB-lite"/>
    </source>
</evidence>
<name>A0ABT5N8C1_9PSED</name>
<dbReference type="InterPro" id="IPR008727">
    <property type="entry name" value="PAAR_motif"/>
</dbReference>
<keyword evidence="3" id="KW-1133">Transmembrane helix</keyword>
<keyword evidence="3" id="KW-0812">Transmembrane</keyword>
<dbReference type="Gene3D" id="2.60.200.60">
    <property type="match status" value="1"/>
</dbReference>
<organism evidence="6 7">
    <name type="scientific">Pseudomonas shahriarae</name>
    <dbReference type="NCBI Taxonomy" id="2745512"/>
    <lineage>
        <taxon>Bacteria</taxon>
        <taxon>Pseudomonadati</taxon>
        <taxon>Pseudomonadota</taxon>
        <taxon>Gammaproteobacteria</taxon>
        <taxon>Pseudomonadales</taxon>
        <taxon>Pseudomonadaceae</taxon>
        <taxon>Pseudomonas</taxon>
    </lineage>
</organism>
<evidence type="ECO:0000259" key="5">
    <source>
        <dbReference type="Pfam" id="PF25023"/>
    </source>
</evidence>
<dbReference type="Pfam" id="PF05593">
    <property type="entry name" value="RHS_repeat"/>
    <property type="match status" value="6"/>
</dbReference>
<evidence type="ECO:0000259" key="4">
    <source>
        <dbReference type="Pfam" id="PF20148"/>
    </source>
</evidence>
<evidence type="ECO:0000256" key="3">
    <source>
        <dbReference type="SAM" id="Phobius"/>
    </source>
</evidence>